<evidence type="ECO:0000313" key="8">
    <source>
        <dbReference type="Proteomes" id="UP000070414"/>
    </source>
</evidence>
<accession>A0A133UUA2</accession>
<organism evidence="7 8">
    <name type="scientific">candidate division MSBL1 archaeon SCGC-AAA259I14</name>
    <dbReference type="NCBI Taxonomy" id="1698268"/>
    <lineage>
        <taxon>Archaea</taxon>
        <taxon>Methanobacteriati</taxon>
        <taxon>Methanobacteriota</taxon>
        <taxon>candidate division MSBL1</taxon>
    </lineage>
</organism>
<feature type="transmembrane region" description="Helical" evidence="6">
    <location>
        <begin position="247"/>
        <end position="264"/>
    </location>
</feature>
<dbReference type="PANTHER" id="PTHR47089">
    <property type="entry name" value="ABC TRANSPORTER, PERMEASE PROTEIN"/>
    <property type="match status" value="1"/>
</dbReference>
<keyword evidence="8" id="KW-1185">Reference proteome</keyword>
<proteinExistence type="predicted"/>
<evidence type="ECO:0000313" key="7">
    <source>
        <dbReference type="EMBL" id="KXA97788.1"/>
    </source>
</evidence>
<dbReference type="CDD" id="cd06580">
    <property type="entry name" value="TM_PBP1_transp_TpRbsC_like"/>
    <property type="match status" value="1"/>
</dbReference>
<keyword evidence="5 6" id="KW-0472">Membrane</keyword>
<feature type="transmembrane region" description="Helical" evidence="6">
    <location>
        <begin position="200"/>
        <end position="218"/>
    </location>
</feature>
<comment type="subcellular location">
    <subcellularLocation>
        <location evidence="1">Cell membrane</location>
        <topology evidence="1">Multi-pass membrane protein</topology>
    </subcellularLocation>
</comment>
<evidence type="ECO:0000256" key="4">
    <source>
        <dbReference type="ARBA" id="ARBA00022989"/>
    </source>
</evidence>
<keyword evidence="3 6" id="KW-0812">Transmembrane</keyword>
<feature type="transmembrane region" description="Helical" evidence="6">
    <location>
        <begin position="66"/>
        <end position="84"/>
    </location>
</feature>
<evidence type="ECO:0008006" key="9">
    <source>
        <dbReference type="Google" id="ProtNLM"/>
    </source>
</evidence>
<feature type="transmembrane region" description="Helical" evidence="6">
    <location>
        <begin position="151"/>
        <end position="169"/>
    </location>
</feature>
<evidence type="ECO:0000256" key="3">
    <source>
        <dbReference type="ARBA" id="ARBA00022692"/>
    </source>
</evidence>
<dbReference type="Pfam" id="PF02653">
    <property type="entry name" value="BPD_transp_2"/>
    <property type="match status" value="1"/>
</dbReference>
<reference evidence="7 8" key="1">
    <citation type="journal article" date="2016" name="Sci. Rep.">
        <title>Metabolic traits of an uncultured archaeal lineage -MSBL1- from brine pools of the Red Sea.</title>
        <authorList>
            <person name="Mwirichia R."/>
            <person name="Alam I."/>
            <person name="Rashid M."/>
            <person name="Vinu M."/>
            <person name="Ba-Alawi W."/>
            <person name="Anthony Kamau A."/>
            <person name="Kamanda Ngugi D."/>
            <person name="Goker M."/>
            <person name="Klenk H.P."/>
            <person name="Bajic V."/>
            <person name="Stingl U."/>
        </authorList>
    </citation>
    <scope>NUCLEOTIDE SEQUENCE [LARGE SCALE GENOMIC DNA]</scope>
    <source>
        <strain evidence="7">SCGC-AAA259I14</strain>
    </source>
</reference>
<evidence type="ECO:0000256" key="1">
    <source>
        <dbReference type="ARBA" id="ARBA00004651"/>
    </source>
</evidence>
<dbReference type="GO" id="GO:0005886">
    <property type="term" value="C:plasma membrane"/>
    <property type="evidence" value="ECO:0007669"/>
    <property type="project" value="UniProtKB-SubCell"/>
</dbReference>
<evidence type="ECO:0000256" key="2">
    <source>
        <dbReference type="ARBA" id="ARBA00022475"/>
    </source>
</evidence>
<keyword evidence="4 6" id="KW-1133">Transmembrane helix</keyword>
<keyword evidence="2" id="KW-1003">Cell membrane</keyword>
<sequence length="357" mass="38335">MNNIFGIKIKRRRTISNKFLLLIAIASIVTALIIYSYFFFREGVSPIEGYRTMIIYAFKPGAGLKLTIRRTVPIILLTLAFTIPKKAGIWNIGGQGQMYIGAIGATVASFALSNQPSLIAIPLAILSAAALAAGWGGIIGLVRGKLNVNEIVLTILSNFMAIYIVKHLVEGGPLTSASGRAESDLIPVAARMPEIGGTGIPYTIVISVGLAVLFFFFFRRTRLGFEIETVGINAEVAKKEGMDIMKTTIIVMIIAGALAGIAGYHQSANVVNRLRSDLAENWGFYAIVIGLLVNLDSLAAIIGSFFLSGILVGTQSLQLSLGMTHGSDAVFFGLVLFVMVAFQAFRHYRIVIGDGVE</sequence>
<feature type="transmembrane region" description="Helical" evidence="6">
    <location>
        <begin position="284"/>
        <end position="308"/>
    </location>
</feature>
<dbReference type="PANTHER" id="PTHR47089:SF1">
    <property type="entry name" value="GUANOSINE ABC TRANSPORTER PERMEASE PROTEIN NUPP"/>
    <property type="match status" value="1"/>
</dbReference>
<comment type="caution">
    <text evidence="7">The sequence shown here is derived from an EMBL/GenBank/DDBJ whole genome shotgun (WGS) entry which is preliminary data.</text>
</comment>
<feature type="transmembrane region" description="Helical" evidence="6">
    <location>
        <begin position="20"/>
        <end position="40"/>
    </location>
</feature>
<evidence type="ECO:0000256" key="6">
    <source>
        <dbReference type="SAM" id="Phobius"/>
    </source>
</evidence>
<feature type="transmembrane region" description="Helical" evidence="6">
    <location>
        <begin position="329"/>
        <end position="348"/>
    </location>
</feature>
<dbReference type="EMBL" id="LHXS01000002">
    <property type="protein sequence ID" value="KXA97788.1"/>
    <property type="molecule type" value="Genomic_DNA"/>
</dbReference>
<feature type="transmembrane region" description="Helical" evidence="6">
    <location>
        <begin position="96"/>
        <end position="113"/>
    </location>
</feature>
<feature type="transmembrane region" description="Helical" evidence="6">
    <location>
        <begin position="119"/>
        <end position="139"/>
    </location>
</feature>
<dbReference type="AlphaFoldDB" id="A0A133UUA2"/>
<gene>
    <name evidence="7" type="ORF">AKJ38_00255</name>
</gene>
<protein>
    <recommendedName>
        <fullName evidence="9">ABC transporter permease</fullName>
    </recommendedName>
</protein>
<dbReference type="GO" id="GO:0022857">
    <property type="term" value="F:transmembrane transporter activity"/>
    <property type="evidence" value="ECO:0007669"/>
    <property type="project" value="InterPro"/>
</dbReference>
<dbReference type="InterPro" id="IPR001851">
    <property type="entry name" value="ABC_transp_permease"/>
</dbReference>
<dbReference type="Proteomes" id="UP000070414">
    <property type="component" value="Unassembled WGS sequence"/>
</dbReference>
<name>A0A133UUA2_9EURY</name>
<evidence type="ECO:0000256" key="5">
    <source>
        <dbReference type="ARBA" id="ARBA00023136"/>
    </source>
</evidence>